<feature type="domain" description="HTH tetR-type" evidence="2">
    <location>
        <begin position="13"/>
        <end position="73"/>
    </location>
</feature>
<dbReference type="Pfam" id="PF00440">
    <property type="entry name" value="TetR_N"/>
    <property type="match status" value="1"/>
</dbReference>
<evidence type="ECO:0000256" key="1">
    <source>
        <dbReference type="ARBA" id="ARBA00023125"/>
    </source>
</evidence>
<dbReference type="PANTHER" id="PTHR43479">
    <property type="entry name" value="ACREF/ENVCD OPERON REPRESSOR-RELATED"/>
    <property type="match status" value="1"/>
</dbReference>
<gene>
    <name evidence="3" type="ORF">SDC9_69228</name>
</gene>
<dbReference type="PROSITE" id="PS50977">
    <property type="entry name" value="HTH_TETR_2"/>
    <property type="match status" value="1"/>
</dbReference>
<dbReference type="SUPFAM" id="SSF46689">
    <property type="entry name" value="Homeodomain-like"/>
    <property type="match status" value="1"/>
</dbReference>
<dbReference type="InterPro" id="IPR050624">
    <property type="entry name" value="HTH-type_Tx_Regulator"/>
</dbReference>
<reference evidence="3" key="1">
    <citation type="submission" date="2019-08" db="EMBL/GenBank/DDBJ databases">
        <authorList>
            <person name="Kucharzyk K."/>
            <person name="Murdoch R.W."/>
            <person name="Higgins S."/>
            <person name="Loffler F."/>
        </authorList>
    </citation>
    <scope>NUCLEOTIDE SEQUENCE</scope>
</reference>
<dbReference type="AlphaFoldDB" id="A0A644Y2K1"/>
<name>A0A644Y2K1_9ZZZZ</name>
<dbReference type="InterPro" id="IPR009057">
    <property type="entry name" value="Homeodomain-like_sf"/>
</dbReference>
<dbReference type="GO" id="GO:0003677">
    <property type="term" value="F:DNA binding"/>
    <property type="evidence" value="ECO:0007669"/>
    <property type="project" value="UniProtKB-KW"/>
</dbReference>
<dbReference type="SUPFAM" id="SSF48498">
    <property type="entry name" value="Tetracyclin repressor-like, C-terminal domain"/>
    <property type="match status" value="1"/>
</dbReference>
<dbReference type="InterPro" id="IPR036271">
    <property type="entry name" value="Tet_transcr_reg_TetR-rel_C_sf"/>
</dbReference>
<evidence type="ECO:0000313" key="3">
    <source>
        <dbReference type="EMBL" id="MPM22770.1"/>
    </source>
</evidence>
<dbReference type="EMBL" id="VSSQ01003881">
    <property type="protein sequence ID" value="MPM22770.1"/>
    <property type="molecule type" value="Genomic_DNA"/>
</dbReference>
<organism evidence="3">
    <name type="scientific">bioreactor metagenome</name>
    <dbReference type="NCBI Taxonomy" id="1076179"/>
    <lineage>
        <taxon>unclassified sequences</taxon>
        <taxon>metagenomes</taxon>
        <taxon>ecological metagenomes</taxon>
    </lineage>
</organism>
<sequence>MSEKKGTIRKNGRITRENLIFQSFILFSQKPYDKVTFPDIEKATGLSRGAILYHFSSKQAIFNAVVEFALLSRTTILEIPINEKDPLKSFILDFISSCNIAIREMSKHGIKNMNLAHYNIESQALYFYDQFDKLSRQMRMTELKVWTQVIKKAQEVGEIEKKYDAKILASLFLNAYLGHAYSAAKEEKGCDTKLLLDELMYLREISLR</sequence>
<dbReference type="PANTHER" id="PTHR43479:SF11">
    <property type="entry name" value="ACREF_ENVCD OPERON REPRESSOR-RELATED"/>
    <property type="match status" value="1"/>
</dbReference>
<evidence type="ECO:0000259" key="2">
    <source>
        <dbReference type="PROSITE" id="PS50977"/>
    </source>
</evidence>
<keyword evidence="1" id="KW-0238">DNA-binding</keyword>
<dbReference type="InterPro" id="IPR001647">
    <property type="entry name" value="HTH_TetR"/>
</dbReference>
<dbReference type="Gene3D" id="1.10.357.10">
    <property type="entry name" value="Tetracycline Repressor, domain 2"/>
    <property type="match status" value="1"/>
</dbReference>
<comment type="caution">
    <text evidence="3">The sequence shown here is derived from an EMBL/GenBank/DDBJ whole genome shotgun (WGS) entry which is preliminary data.</text>
</comment>
<protein>
    <recommendedName>
        <fullName evidence="2">HTH tetR-type domain-containing protein</fullName>
    </recommendedName>
</protein>
<accession>A0A644Y2K1</accession>
<proteinExistence type="predicted"/>